<dbReference type="AlphaFoldDB" id="D0LSJ5"/>
<comment type="cofactor">
    <cofactor evidence="1">
        <name>Zn(2+)</name>
        <dbReference type="ChEBI" id="CHEBI:29105"/>
    </cofactor>
</comment>
<keyword evidence="3" id="KW-0645">Protease</keyword>
<accession>D0LSJ5</accession>
<feature type="compositionally biased region" description="Basic and acidic residues" evidence="12">
    <location>
        <begin position="246"/>
        <end position="259"/>
    </location>
</feature>
<dbReference type="PANTHER" id="PTHR37425:SF1">
    <property type="entry name" value="OUTER MEMBRANE PROTEIN"/>
    <property type="match status" value="1"/>
</dbReference>
<comment type="similarity">
    <text evidence="10">Belongs to the peptidase M15 family.</text>
</comment>
<dbReference type="EMBL" id="CP001804">
    <property type="protein sequence ID" value="ACY15694.1"/>
    <property type="molecule type" value="Genomic_DNA"/>
</dbReference>
<dbReference type="GO" id="GO:0008237">
    <property type="term" value="F:metallopeptidase activity"/>
    <property type="evidence" value="ECO:0007669"/>
    <property type="project" value="UniProtKB-KW"/>
</dbReference>
<comment type="pathway">
    <text evidence="2">Cell wall biogenesis; cell wall polysaccharide biosynthesis.</text>
</comment>
<keyword evidence="9" id="KW-0961">Cell wall biogenesis/degradation</keyword>
<name>D0LSJ5_HALO1</name>
<dbReference type="PANTHER" id="PTHR37425">
    <property type="match status" value="1"/>
</dbReference>
<evidence type="ECO:0000256" key="6">
    <source>
        <dbReference type="ARBA" id="ARBA00022801"/>
    </source>
</evidence>
<keyword evidence="6" id="KW-0378">Hydrolase</keyword>
<evidence type="ECO:0000256" key="1">
    <source>
        <dbReference type="ARBA" id="ARBA00001947"/>
    </source>
</evidence>
<organism evidence="13 14">
    <name type="scientific">Haliangium ochraceum (strain DSM 14365 / JCM 11303 / SMP-2)</name>
    <dbReference type="NCBI Taxonomy" id="502025"/>
    <lineage>
        <taxon>Bacteria</taxon>
        <taxon>Pseudomonadati</taxon>
        <taxon>Myxococcota</taxon>
        <taxon>Polyangia</taxon>
        <taxon>Haliangiales</taxon>
        <taxon>Kofleriaceae</taxon>
        <taxon>Haliangium</taxon>
    </lineage>
</organism>
<keyword evidence="8" id="KW-0482">Metalloprotease</keyword>
<sequence length="273" mass="31328">MTRRIHSWLTIAFIGLALILPLPGMLEAKAEARPSASSSGKEAKASQGAKTRSARSSKRRTRRARKRAQRARKMKVCKRRNGKRRCRWVAKFDGHGVSQTKLREEPLDKPSGEVWVYAVNFREEIKVALYDDEGELDPEALAQLDHLFRCRRTGEERAVDPRLYEILSTIYDHFGQQRIELVSGFRDQENQGSRHFHASAMDIKIPGVPMRKLYEYATSLDAGGMGIGKYPRSGFVHVDWRAPGEKSYRWTDHSGPGEKKPKRRRSRRNRPNS</sequence>
<evidence type="ECO:0000256" key="11">
    <source>
        <dbReference type="ARBA" id="ARBA00093666"/>
    </source>
</evidence>
<keyword evidence="7" id="KW-0862">Zinc</keyword>
<evidence type="ECO:0000256" key="5">
    <source>
        <dbReference type="ARBA" id="ARBA00022729"/>
    </source>
</evidence>
<dbReference type="GO" id="GO:0046872">
    <property type="term" value="F:metal ion binding"/>
    <property type="evidence" value="ECO:0007669"/>
    <property type="project" value="UniProtKB-KW"/>
</dbReference>
<evidence type="ECO:0000256" key="2">
    <source>
        <dbReference type="ARBA" id="ARBA00004776"/>
    </source>
</evidence>
<dbReference type="HOGENOM" id="CLU_1018500_0_0_7"/>
<dbReference type="STRING" id="502025.Hoch_3192"/>
<proteinExistence type="inferred from homology"/>
<protein>
    <recommendedName>
        <fullName evidence="11">Murein endopeptidase K</fullName>
    </recommendedName>
</protein>
<keyword evidence="5" id="KW-0732">Signal</keyword>
<evidence type="ECO:0000313" key="14">
    <source>
        <dbReference type="Proteomes" id="UP000001880"/>
    </source>
</evidence>
<feature type="region of interest" description="Disordered" evidence="12">
    <location>
        <begin position="32"/>
        <end position="76"/>
    </location>
</feature>
<dbReference type="GO" id="GO:0071555">
    <property type="term" value="P:cell wall organization"/>
    <property type="evidence" value="ECO:0007669"/>
    <property type="project" value="UniProtKB-KW"/>
</dbReference>
<dbReference type="Gene3D" id="3.30.1380.10">
    <property type="match status" value="1"/>
</dbReference>
<dbReference type="KEGG" id="hoh:Hoch_3192"/>
<evidence type="ECO:0000256" key="7">
    <source>
        <dbReference type="ARBA" id="ARBA00022833"/>
    </source>
</evidence>
<feature type="compositionally biased region" description="Basic residues" evidence="12">
    <location>
        <begin position="260"/>
        <end position="273"/>
    </location>
</feature>
<keyword evidence="14" id="KW-1185">Reference proteome</keyword>
<keyword evidence="4" id="KW-0479">Metal-binding</keyword>
<dbReference type="eggNOG" id="COG3108">
    <property type="taxonomic scope" value="Bacteria"/>
</dbReference>
<reference evidence="13 14" key="1">
    <citation type="journal article" date="2010" name="Stand. Genomic Sci.">
        <title>Complete genome sequence of Haliangium ochraceum type strain (SMP-2).</title>
        <authorList>
            <consortium name="US DOE Joint Genome Institute (JGI-PGF)"/>
            <person name="Ivanova N."/>
            <person name="Daum C."/>
            <person name="Lang E."/>
            <person name="Abt B."/>
            <person name="Kopitz M."/>
            <person name="Saunders E."/>
            <person name="Lapidus A."/>
            <person name="Lucas S."/>
            <person name="Glavina Del Rio T."/>
            <person name="Nolan M."/>
            <person name="Tice H."/>
            <person name="Copeland A."/>
            <person name="Cheng J.F."/>
            <person name="Chen F."/>
            <person name="Bruce D."/>
            <person name="Goodwin L."/>
            <person name="Pitluck S."/>
            <person name="Mavromatis K."/>
            <person name="Pati A."/>
            <person name="Mikhailova N."/>
            <person name="Chen A."/>
            <person name="Palaniappan K."/>
            <person name="Land M."/>
            <person name="Hauser L."/>
            <person name="Chang Y.J."/>
            <person name="Jeffries C.D."/>
            <person name="Detter J.C."/>
            <person name="Brettin T."/>
            <person name="Rohde M."/>
            <person name="Goker M."/>
            <person name="Bristow J."/>
            <person name="Markowitz V."/>
            <person name="Eisen J.A."/>
            <person name="Hugenholtz P."/>
            <person name="Kyrpides N.C."/>
            <person name="Klenk H.P."/>
        </authorList>
    </citation>
    <scope>NUCLEOTIDE SEQUENCE [LARGE SCALE GENOMIC DNA]</scope>
    <source>
        <strain evidence="14">DSM 14365 / CIP 107738 / JCM 11303 / AJ 13395 / SMP-2</strain>
    </source>
</reference>
<evidence type="ECO:0000256" key="3">
    <source>
        <dbReference type="ARBA" id="ARBA00022670"/>
    </source>
</evidence>
<dbReference type="GO" id="GO:0006508">
    <property type="term" value="P:proteolysis"/>
    <property type="evidence" value="ECO:0007669"/>
    <property type="project" value="UniProtKB-KW"/>
</dbReference>
<evidence type="ECO:0000256" key="12">
    <source>
        <dbReference type="SAM" id="MobiDB-lite"/>
    </source>
</evidence>
<evidence type="ECO:0000256" key="10">
    <source>
        <dbReference type="ARBA" id="ARBA00093448"/>
    </source>
</evidence>
<dbReference type="Pfam" id="PF05951">
    <property type="entry name" value="Peptidase_M15_2"/>
    <property type="match status" value="1"/>
</dbReference>
<gene>
    <name evidence="13" type="ordered locus">Hoch_3192</name>
</gene>
<evidence type="ECO:0000256" key="8">
    <source>
        <dbReference type="ARBA" id="ARBA00023049"/>
    </source>
</evidence>
<feature type="region of interest" description="Disordered" evidence="12">
    <location>
        <begin position="246"/>
        <end position="273"/>
    </location>
</feature>
<dbReference type="RefSeq" id="WP_012828294.1">
    <property type="nucleotide sequence ID" value="NC_013440.1"/>
</dbReference>
<evidence type="ECO:0000313" key="13">
    <source>
        <dbReference type="EMBL" id="ACY15694.1"/>
    </source>
</evidence>
<feature type="compositionally biased region" description="Low complexity" evidence="12">
    <location>
        <begin position="35"/>
        <end position="51"/>
    </location>
</feature>
<evidence type="ECO:0000256" key="4">
    <source>
        <dbReference type="ARBA" id="ARBA00022723"/>
    </source>
</evidence>
<dbReference type="InterPro" id="IPR009045">
    <property type="entry name" value="Zn_M74/Hedgehog-like"/>
</dbReference>
<dbReference type="SUPFAM" id="SSF55166">
    <property type="entry name" value="Hedgehog/DD-peptidase"/>
    <property type="match status" value="1"/>
</dbReference>
<dbReference type="Proteomes" id="UP000001880">
    <property type="component" value="Chromosome"/>
</dbReference>
<dbReference type="InterPro" id="IPR010275">
    <property type="entry name" value="MepK"/>
</dbReference>
<evidence type="ECO:0000256" key="9">
    <source>
        <dbReference type="ARBA" id="ARBA00023316"/>
    </source>
</evidence>
<feature type="compositionally biased region" description="Basic residues" evidence="12">
    <location>
        <begin position="52"/>
        <end position="76"/>
    </location>
</feature>
<dbReference type="OrthoDB" id="9782994at2"/>